<dbReference type="EMBL" id="KN822127">
    <property type="protein sequence ID" value="KIM55809.1"/>
    <property type="molecule type" value="Genomic_DNA"/>
</dbReference>
<dbReference type="Proteomes" id="UP000053989">
    <property type="component" value="Unassembled WGS sequence"/>
</dbReference>
<protein>
    <submittedName>
        <fullName evidence="1">Uncharacterized protein</fullName>
    </submittedName>
</protein>
<gene>
    <name evidence="1" type="ORF">SCLCIDRAFT_30071</name>
</gene>
<dbReference type="InParanoid" id="A0A0C3DHI4"/>
<dbReference type="HOGENOM" id="CLU_006344_10_3_1"/>
<proteinExistence type="predicted"/>
<dbReference type="AlphaFoldDB" id="A0A0C3DHI4"/>
<dbReference type="InterPro" id="IPR041078">
    <property type="entry name" value="Plavaka"/>
</dbReference>
<dbReference type="Pfam" id="PF18759">
    <property type="entry name" value="Plavaka"/>
    <property type="match status" value="1"/>
</dbReference>
<evidence type="ECO:0000313" key="1">
    <source>
        <dbReference type="EMBL" id="KIM55809.1"/>
    </source>
</evidence>
<sequence length="408" mass="45436">MLPSGPRWKSHILRPEVPTKRKVAIYYCDPIKCLQSLLSHPLFAPHISFVPRKVWTSAARIVRVYEEWLSGNHAWNLQNQILNGASLLGVVLSSDKTNISVMSGNRMAHPLLLSIANIDADVRSKRSLHAHILLALLPIASFIHKTTRVRSLLSDHLVHEGLNFVLKPLKVAAAVGIMMSDPIGNLHYCFTPLIAYIADTPEQCLLAGVPTTKTLDQIERGCAEANPNNFEEFLKVCRCLFLNGVHKPFWHDWALCDPSIFLPPEWCILVVGPEELDYQFSLIQTPVGYRSFAEGISKLKQVTGRDHRAVQRYIIGAIAGAVPAKFLAAIVALLDFHYLAQMPHFDDNTLHRVKAALCAFHTNKAAIITAGGRQGSRGPLDHWEVPKLELHQQNQGSLSSAGQYWTVL</sequence>
<reference evidence="1 2" key="1">
    <citation type="submission" date="2014-04" db="EMBL/GenBank/DDBJ databases">
        <authorList>
            <consortium name="DOE Joint Genome Institute"/>
            <person name="Kuo A."/>
            <person name="Kohler A."/>
            <person name="Nagy L.G."/>
            <person name="Floudas D."/>
            <person name="Copeland A."/>
            <person name="Barry K.W."/>
            <person name="Cichocki N."/>
            <person name="Veneault-Fourrey C."/>
            <person name="LaButti K."/>
            <person name="Lindquist E.A."/>
            <person name="Lipzen A."/>
            <person name="Lundell T."/>
            <person name="Morin E."/>
            <person name="Murat C."/>
            <person name="Sun H."/>
            <person name="Tunlid A."/>
            <person name="Henrissat B."/>
            <person name="Grigoriev I.V."/>
            <person name="Hibbett D.S."/>
            <person name="Martin F."/>
            <person name="Nordberg H.P."/>
            <person name="Cantor M.N."/>
            <person name="Hua S.X."/>
        </authorList>
    </citation>
    <scope>NUCLEOTIDE SEQUENCE [LARGE SCALE GENOMIC DNA]</scope>
    <source>
        <strain evidence="1 2">Foug A</strain>
    </source>
</reference>
<organism evidence="1 2">
    <name type="scientific">Scleroderma citrinum Foug A</name>
    <dbReference type="NCBI Taxonomy" id="1036808"/>
    <lineage>
        <taxon>Eukaryota</taxon>
        <taxon>Fungi</taxon>
        <taxon>Dikarya</taxon>
        <taxon>Basidiomycota</taxon>
        <taxon>Agaricomycotina</taxon>
        <taxon>Agaricomycetes</taxon>
        <taxon>Agaricomycetidae</taxon>
        <taxon>Boletales</taxon>
        <taxon>Sclerodermatineae</taxon>
        <taxon>Sclerodermataceae</taxon>
        <taxon>Scleroderma</taxon>
    </lineage>
</organism>
<keyword evidence="2" id="KW-1185">Reference proteome</keyword>
<dbReference type="OrthoDB" id="3232986at2759"/>
<name>A0A0C3DHI4_9AGAM</name>
<accession>A0A0C3DHI4</accession>
<evidence type="ECO:0000313" key="2">
    <source>
        <dbReference type="Proteomes" id="UP000053989"/>
    </source>
</evidence>
<reference evidence="2" key="2">
    <citation type="submission" date="2015-01" db="EMBL/GenBank/DDBJ databases">
        <title>Evolutionary Origins and Diversification of the Mycorrhizal Mutualists.</title>
        <authorList>
            <consortium name="DOE Joint Genome Institute"/>
            <consortium name="Mycorrhizal Genomics Consortium"/>
            <person name="Kohler A."/>
            <person name="Kuo A."/>
            <person name="Nagy L.G."/>
            <person name="Floudas D."/>
            <person name="Copeland A."/>
            <person name="Barry K.W."/>
            <person name="Cichocki N."/>
            <person name="Veneault-Fourrey C."/>
            <person name="LaButti K."/>
            <person name="Lindquist E.A."/>
            <person name="Lipzen A."/>
            <person name="Lundell T."/>
            <person name="Morin E."/>
            <person name="Murat C."/>
            <person name="Riley R."/>
            <person name="Ohm R."/>
            <person name="Sun H."/>
            <person name="Tunlid A."/>
            <person name="Henrissat B."/>
            <person name="Grigoriev I.V."/>
            <person name="Hibbett D.S."/>
            <person name="Martin F."/>
        </authorList>
    </citation>
    <scope>NUCLEOTIDE SEQUENCE [LARGE SCALE GENOMIC DNA]</scope>
    <source>
        <strain evidence="2">Foug A</strain>
    </source>
</reference>